<dbReference type="GO" id="GO:0004386">
    <property type="term" value="F:helicase activity"/>
    <property type="evidence" value="ECO:0007669"/>
    <property type="project" value="UniProtKB-KW"/>
</dbReference>
<keyword evidence="2 5" id="KW-0378">Hydrolase</keyword>
<dbReference type="RefSeq" id="WP_026390705.1">
    <property type="nucleotide sequence ID" value="NZ_LR215048.1"/>
</dbReference>
<dbReference type="EMBL" id="LR215048">
    <property type="protein sequence ID" value="VEU80600.1"/>
    <property type="molecule type" value="Genomic_DNA"/>
</dbReference>
<dbReference type="AlphaFoldDB" id="A0A449BE66"/>
<dbReference type="STRING" id="1278311.GCA_000428705_01236"/>
<protein>
    <submittedName>
        <fullName evidence="5">Inactivated superfamily I helicase</fullName>
    </submittedName>
</protein>
<keyword evidence="3" id="KW-0234">DNA repair</keyword>
<evidence type="ECO:0000256" key="1">
    <source>
        <dbReference type="ARBA" id="ARBA00022763"/>
    </source>
</evidence>
<accession>A0A449BE66</accession>
<evidence type="ECO:0000256" key="2">
    <source>
        <dbReference type="ARBA" id="ARBA00022806"/>
    </source>
</evidence>
<dbReference type="InterPro" id="IPR038726">
    <property type="entry name" value="PDDEXK_AddAB-type"/>
</dbReference>
<evidence type="ECO:0000313" key="5">
    <source>
        <dbReference type="EMBL" id="VEU80600.1"/>
    </source>
</evidence>
<dbReference type="KEGG" id="aaxa:NCTC10138_00977"/>
<keyword evidence="2 5" id="KW-0547">Nucleotide-binding</keyword>
<evidence type="ECO:0000313" key="6">
    <source>
        <dbReference type="Proteomes" id="UP000289841"/>
    </source>
</evidence>
<proteinExistence type="predicted"/>
<name>A0A449BE66_HAPAX</name>
<keyword evidence="2 5" id="KW-0347">Helicase</keyword>
<dbReference type="Proteomes" id="UP000289841">
    <property type="component" value="Chromosome"/>
</dbReference>
<keyword evidence="2 5" id="KW-0067">ATP-binding</keyword>
<organism evidence="5 6">
    <name type="scientific">Haploplasma axanthum</name>
    <name type="common">Acholeplasma axanthum</name>
    <dbReference type="NCBI Taxonomy" id="29552"/>
    <lineage>
        <taxon>Bacteria</taxon>
        <taxon>Bacillati</taxon>
        <taxon>Mycoplasmatota</taxon>
        <taxon>Mollicutes</taxon>
        <taxon>Acholeplasmatales</taxon>
        <taxon>Acholeplasmataceae</taxon>
        <taxon>Haploplasma</taxon>
    </lineage>
</organism>
<gene>
    <name evidence="5" type="ORF">NCTC10138_00977</name>
</gene>
<keyword evidence="1" id="KW-0227">DNA damage</keyword>
<dbReference type="GO" id="GO:0006281">
    <property type="term" value="P:DNA repair"/>
    <property type="evidence" value="ECO:0007669"/>
    <property type="project" value="UniProtKB-KW"/>
</dbReference>
<evidence type="ECO:0000256" key="3">
    <source>
        <dbReference type="ARBA" id="ARBA00023204"/>
    </source>
</evidence>
<sequence>MDFKSIFDSINKENQYLIIPNSLNMRIVKKKSELEITNKSLYKFKILTESEAIDLFSFKVNNELLLYQLQENHLPISITKDKIKFSKYNFKNLNIDLSKFFDESKGFFITNELFKKHISDYQFSLLVSDIYLKPFFDFYNIKYQTIELKPEKNPVFHKFSSKKDELFYLFESISKKLKNGFNINKIFLANIDNTYYVDILKIARFYNIPINLSISYTLNDLSYIREIMSFEFNEIIKILSDNGYRNEYFHDIRKIDEQRFDDAINKLINVFNKYPLNKYENKYLIKLINEDLKTTKIKTSKLKNALNIISLDEIIGLNDDELVYILNARYEAFPKIAKDNDYLADNDKELIGYPTSTEINISNNDYLEKIIKIKEIEYVSYHEKDKYNQFTPSDIVTKYFDVNQKYSKITIDDLENAFAKEYYKSSFESRESDVLLTSFTGEFKLTEQEKNHLSQYIKLKKIVLTPTAITTYFKIPFIYYIEKILGLDTFTERVDILLGNYFHALIEALMKIKYQDKVVSDLKFKNTYINEYIKSYKEEEIDYSKYFDDFFNLYFKDENELINELKLKNINDLNEHERLIIKTNFFIKKNKKMIVKALKQLIDLEDYEGSKELLVEYEADQKDFTGRADIVKMYEDNTFGVIDYKLGNKEAFHYEKLVDVFKSLLNPLNDEVSLSSLSLLQLIFYGYFVYKKTNKKLKYISFYSYFDDGLKLNALSNVELDKNYFKTGKDRIISDTNVDELYGLTKDLLNLALESIYDANFPIKVRKDVKRTDDLEDGIYSIYEALAFYNTNIESSDENDD</sequence>
<reference evidence="5 6" key="1">
    <citation type="submission" date="2019-01" db="EMBL/GenBank/DDBJ databases">
        <authorList>
            <consortium name="Pathogen Informatics"/>
        </authorList>
    </citation>
    <scope>NUCLEOTIDE SEQUENCE [LARGE SCALE GENOMIC DNA]</scope>
    <source>
        <strain evidence="5 6">NCTC10138</strain>
    </source>
</reference>
<feature type="domain" description="PD-(D/E)XK endonuclease-like" evidence="4">
    <location>
        <begin position="464"/>
        <end position="764"/>
    </location>
</feature>
<dbReference type="Pfam" id="PF12705">
    <property type="entry name" value="PDDEXK_1"/>
    <property type="match status" value="1"/>
</dbReference>
<keyword evidence="6" id="KW-1185">Reference proteome</keyword>
<evidence type="ECO:0000259" key="4">
    <source>
        <dbReference type="Pfam" id="PF12705"/>
    </source>
</evidence>